<reference evidence="1 2" key="1">
    <citation type="submission" date="2019-01" db="EMBL/GenBank/DDBJ databases">
        <authorList>
            <person name="Alioto T."/>
            <person name="Alioto T."/>
        </authorList>
    </citation>
    <scope>NUCLEOTIDE SEQUENCE [LARGE SCALE GENOMIC DNA]</scope>
</reference>
<dbReference type="EMBL" id="CAAGRJ010008687">
    <property type="protein sequence ID" value="VFV26491.1"/>
    <property type="molecule type" value="Genomic_DNA"/>
</dbReference>
<evidence type="ECO:0000313" key="1">
    <source>
        <dbReference type="EMBL" id="VFV26491.1"/>
    </source>
</evidence>
<dbReference type="AlphaFoldDB" id="A0A485MZE3"/>
<name>A0A485MZE3_LYNPA</name>
<organism evidence="1 2">
    <name type="scientific">Lynx pardinus</name>
    <name type="common">Iberian lynx</name>
    <name type="synonym">Felis pardina</name>
    <dbReference type="NCBI Taxonomy" id="191816"/>
    <lineage>
        <taxon>Eukaryota</taxon>
        <taxon>Metazoa</taxon>
        <taxon>Chordata</taxon>
        <taxon>Craniata</taxon>
        <taxon>Vertebrata</taxon>
        <taxon>Euteleostomi</taxon>
        <taxon>Mammalia</taxon>
        <taxon>Eutheria</taxon>
        <taxon>Laurasiatheria</taxon>
        <taxon>Carnivora</taxon>
        <taxon>Feliformia</taxon>
        <taxon>Felidae</taxon>
        <taxon>Felinae</taxon>
        <taxon>Lynx</taxon>
    </lineage>
</organism>
<dbReference type="Proteomes" id="UP000386466">
    <property type="component" value="Unassembled WGS sequence"/>
</dbReference>
<proteinExistence type="predicted"/>
<gene>
    <name evidence="1" type="ORF">LYPA_23C008378</name>
</gene>
<sequence>MEYSPDLEAIIEEDAGDGGWVATCHNTGIAGITEAVKEITLESKDSIKLQDRSVGLKRRKRKMKEKLQIWKNGKKVDCGKQMKLP</sequence>
<protein>
    <submittedName>
        <fullName evidence="1">Ubiquitin-like-conjugating</fullName>
    </submittedName>
</protein>
<accession>A0A485MZE3</accession>
<evidence type="ECO:0000313" key="2">
    <source>
        <dbReference type="Proteomes" id="UP000386466"/>
    </source>
</evidence>
<keyword evidence="2" id="KW-1185">Reference proteome</keyword>